<dbReference type="Pfam" id="PF01494">
    <property type="entry name" value="FAD_binding_3"/>
    <property type="match status" value="1"/>
</dbReference>
<evidence type="ECO:0000313" key="2">
    <source>
        <dbReference type="EMBL" id="PWY56722.1"/>
    </source>
</evidence>
<feature type="domain" description="FAD-binding" evidence="1">
    <location>
        <begin position="9"/>
        <end position="324"/>
    </location>
</feature>
<dbReference type="PANTHER" id="PTHR46865:SF2">
    <property type="entry name" value="MONOOXYGENASE"/>
    <property type="match status" value="1"/>
</dbReference>
<proteinExistence type="predicted"/>
<reference evidence="2 4" key="1">
    <citation type="submission" date="2018-05" db="EMBL/GenBank/DDBJ databases">
        <title>Legionella qingyii sp.nov., whole genome shotgun sequence.</title>
        <authorList>
            <person name="Wu H."/>
            <person name="Zhu Q."/>
            <person name="Hu C."/>
        </authorList>
    </citation>
    <scope>NUCLEOTIDE SEQUENCE [LARGE SCALE GENOMIC DNA]</scope>
    <source>
        <strain evidence="2 4">HEB18</strain>
    </source>
</reference>
<dbReference type="EMBL" id="RZGX01000007">
    <property type="protein sequence ID" value="RUR23723.1"/>
    <property type="molecule type" value="Genomic_DNA"/>
</dbReference>
<gene>
    <name evidence="2" type="ORF">DGG96_04760</name>
    <name evidence="3" type="ORF">ELY20_06855</name>
</gene>
<dbReference type="Proteomes" id="UP000287374">
    <property type="component" value="Unassembled WGS sequence"/>
</dbReference>
<organism evidence="2 4">
    <name type="scientific">Legionella qingyii</name>
    <dbReference type="NCBI Taxonomy" id="2184757"/>
    <lineage>
        <taxon>Bacteria</taxon>
        <taxon>Pseudomonadati</taxon>
        <taxon>Pseudomonadota</taxon>
        <taxon>Gammaproteobacteria</taxon>
        <taxon>Legionellales</taxon>
        <taxon>Legionellaceae</taxon>
        <taxon>Legionella</taxon>
    </lineage>
</organism>
<dbReference type="GO" id="GO:0071949">
    <property type="term" value="F:FAD binding"/>
    <property type="evidence" value="ECO:0007669"/>
    <property type="project" value="InterPro"/>
</dbReference>
<dbReference type="AlphaFoldDB" id="A0A317U870"/>
<accession>A0A317U870</accession>
<dbReference type="Gene3D" id="3.50.50.60">
    <property type="entry name" value="FAD/NAD(P)-binding domain"/>
    <property type="match status" value="1"/>
</dbReference>
<keyword evidence="5" id="KW-1185">Reference proteome</keyword>
<comment type="caution">
    <text evidence="2">The sequence shown here is derived from an EMBL/GenBank/DDBJ whole genome shotgun (WGS) entry which is preliminary data.</text>
</comment>
<dbReference type="PANTHER" id="PTHR46865">
    <property type="entry name" value="OXIDOREDUCTASE-RELATED"/>
    <property type="match status" value="1"/>
</dbReference>
<evidence type="ECO:0000313" key="5">
    <source>
        <dbReference type="Proteomes" id="UP000287374"/>
    </source>
</evidence>
<name>A0A317U870_9GAMM</name>
<dbReference type="PRINTS" id="PR00420">
    <property type="entry name" value="RNGMNOXGNASE"/>
</dbReference>
<sequence length="403" mass="45990">MPNLIKNKTILISGASIAGPALAYWLHHYGFTVTLVEQAPKFREGGYKVDARGICIDVLKKMGLYEKIQEKNVHTKTAIFMDDEGAITSEISADELGMRQPQDVELLRGDLSKILYDATRDECEYIFNTSIKSIKLNKDDVEVEFNNNMIRSFDLVIGADGIHSNVRSLVFGEESQYSHDFGNYFYAIYSIENYLKLANKELFYSIENKQVNLSSTQAENNITVIYLFQDKNYAYNYKEVDKQKAVVIKNYANAKWEVPHLLKEMDKANDFYFDVAKQIHMQQWFKDRVALIGDAAYSPALTSGQGSSVAIVGAYVLAGELYAAAGDYEKAFTSYQNKMQKYIKINQEIGEAVINFILPKPKNIFQQVYDKIKSVLLPKDYTIKQLRKKFYKASNGITLSQYE</sequence>
<dbReference type="InterPro" id="IPR002938">
    <property type="entry name" value="FAD-bd"/>
</dbReference>
<dbReference type="Proteomes" id="UP000247152">
    <property type="component" value="Unassembled WGS sequence"/>
</dbReference>
<evidence type="ECO:0000259" key="1">
    <source>
        <dbReference type="Pfam" id="PF01494"/>
    </source>
</evidence>
<dbReference type="InterPro" id="IPR051704">
    <property type="entry name" value="FAD_aromatic-hydroxylase"/>
</dbReference>
<dbReference type="EMBL" id="QHJG01000006">
    <property type="protein sequence ID" value="PWY56722.1"/>
    <property type="molecule type" value="Genomic_DNA"/>
</dbReference>
<dbReference type="OrthoDB" id="5499180at2"/>
<protein>
    <submittedName>
        <fullName evidence="2">FAD-dependent oxidoreductase</fullName>
    </submittedName>
</protein>
<evidence type="ECO:0000313" key="4">
    <source>
        <dbReference type="Proteomes" id="UP000247152"/>
    </source>
</evidence>
<reference evidence="3 5" key="2">
    <citation type="submission" date="2018-12" db="EMBL/GenBank/DDBJ databases">
        <title>Legionella sp,whole genome shotgun sequence.</title>
        <authorList>
            <person name="Wu H."/>
        </authorList>
    </citation>
    <scope>NUCLEOTIDE SEQUENCE [LARGE SCALE GENOMIC DNA]</scope>
    <source>
        <strain evidence="5">km489</strain>
        <strain evidence="3">Km489</strain>
    </source>
</reference>
<evidence type="ECO:0000313" key="3">
    <source>
        <dbReference type="EMBL" id="RUR23723.1"/>
    </source>
</evidence>
<dbReference type="RefSeq" id="WP_110141814.1">
    <property type="nucleotide sequence ID" value="NZ_QHJG01000006.1"/>
</dbReference>
<dbReference type="InterPro" id="IPR036188">
    <property type="entry name" value="FAD/NAD-bd_sf"/>
</dbReference>
<dbReference type="SUPFAM" id="SSF51905">
    <property type="entry name" value="FAD/NAD(P)-binding domain"/>
    <property type="match status" value="1"/>
</dbReference>
<dbReference type="Gene3D" id="3.30.9.10">
    <property type="entry name" value="D-Amino Acid Oxidase, subunit A, domain 2"/>
    <property type="match status" value="1"/>
</dbReference>